<evidence type="ECO:0000256" key="2">
    <source>
        <dbReference type="SAM" id="Phobius"/>
    </source>
</evidence>
<dbReference type="KEGG" id="bfu:BCIN_11g03250"/>
<reference evidence="4 5" key="2">
    <citation type="journal article" date="2012" name="Eukaryot. Cell">
        <title>Genome update of Botrytis cinerea strains B05.10 and T4.</title>
        <authorList>
            <person name="Staats M."/>
            <person name="van Kan J.A."/>
        </authorList>
    </citation>
    <scope>NUCLEOTIDE SEQUENCE [LARGE SCALE GENOMIC DNA]</scope>
    <source>
        <strain evidence="4 5">B05.10</strain>
    </source>
</reference>
<dbReference type="RefSeq" id="XP_001556839.1">
    <property type="nucleotide sequence ID" value="XM_001556789.2"/>
</dbReference>
<evidence type="ECO:0000313" key="4">
    <source>
        <dbReference type="EMBL" id="ATZ55018.1"/>
    </source>
</evidence>
<organism evidence="4 5">
    <name type="scientific">Botryotinia fuckeliana (strain B05.10)</name>
    <name type="common">Noble rot fungus</name>
    <name type="synonym">Botrytis cinerea</name>
    <dbReference type="NCBI Taxonomy" id="332648"/>
    <lineage>
        <taxon>Eukaryota</taxon>
        <taxon>Fungi</taxon>
        <taxon>Dikarya</taxon>
        <taxon>Ascomycota</taxon>
        <taxon>Pezizomycotina</taxon>
        <taxon>Leotiomycetes</taxon>
        <taxon>Helotiales</taxon>
        <taxon>Sclerotiniaceae</taxon>
        <taxon>Botrytis</taxon>
    </lineage>
</organism>
<evidence type="ECO:0000313" key="5">
    <source>
        <dbReference type="Proteomes" id="UP000001798"/>
    </source>
</evidence>
<dbReference type="EMBL" id="CP009815">
    <property type="protein sequence ID" value="ATZ55018.1"/>
    <property type="molecule type" value="Genomic_DNA"/>
</dbReference>
<keyword evidence="2" id="KW-0472">Membrane</keyword>
<accession>A0A384JWV7</accession>
<feature type="transmembrane region" description="Helical" evidence="2">
    <location>
        <begin position="269"/>
        <end position="292"/>
    </location>
</feature>
<dbReference type="AlphaFoldDB" id="A0A384JWV7"/>
<gene>
    <name evidence="4" type="ORF">BCIN_11g03250</name>
</gene>
<protein>
    <submittedName>
        <fullName evidence="4">Uncharacterized protein</fullName>
    </submittedName>
</protein>
<sequence>MRPILLSLLASSTAIVSAYQSLMSDGCIQGNFRDLVIRNSCGDDLSIVKCLAEDVDLRHLDQIEQCFIAGGCDAIDSAVSAVWFSYECNDRQGPVEEVMKEDLRKRATETSSTAESTTESTTTTASSSSSSSGSSSASTTAATTTTSTSATASTSASSSSAASSTTATSASATTTSTTASTTSSSTSGTTTSATSSGTGTSSSTLACSTTSYYSTSVCSYGTGASTGVTLGCATTSAASSTCAAGVLCTTAASGEDVCMEIDNSLTTSGLAVTIFFAVGISAFVIGLIVIGYKDRQAANQLKAARLAQLDAESKEAMASYNQKRSKSVRQPDAFGHSEADLPLISEPSHEQAYSNETHRNA</sequence>
<reference evidence="4 5" key="3">
    <citation type="journal article" date="2017" name="Mol. Plant Pathol.">
        <title>A gapless genome sequence of the fungus Botrytis cinerea.</title>
        <authorList>
            <person name="Van Kan J.A."/>
            <person name="Stassen J.H."/>
            <person name="Mosbach A."/>
            <person name="Van Der Lee T.A."/>
            <person name="Faino L."/>
            <person name="Farmer A.D."/>
            <person name="Papasotiriou D.G."/>
            <person name="Zhou S."/>
            <person name="Seidl M.F."/>
            <person name="Cottam E."/>
            <person name="Edel D."/>
            <person name="Hahn M."/>
            <person name="Schwartz D.C."/>
            <person name="Dietrich R.A."/>
            <person name="Widdison S."/>
            <person name="Scalliet G."/>
        </authorList>
    </citation>
    <scope>NUCLEOTIDE SEQUENCE [LARGE SCALE GENOMIC DNA]</scope>
    <source>
        <strain evidence="4 5">B05.10</strain>
    </source>
</reference>
<keyword evidence="5" id="KW-1185">Reference proteome</keyword>
<keyword evidence="2" id="KW-0812">Transmembrane</keyword>
<keyword evidence="2" id="KW-1133">Transmembrane helix</keyword>
<reference evidence="4 5" key="1">
    <citation type="journal article" date="2011" name="PLoS Genet.">
        <title>Genomic analysis of the necrotrophic fungal pathogens Sclerotinia sclerotiorum and Botrytis cinerea.</title>
        <authorList>
            <person name="Amselem J."/>
            <person name="Cuomo C.A."/>
            <person name="van Kan J.A."/>
            <person name="Viaud M."/>
            <person name="Benito E.P."/>
            <person name="Couloux A."/>
            <person name="Coutinho P.M."/>
            <person name="de Vries R.P."/>
            <person name="Dyer P.S."/>
            <person name="Fillinger S."/>
            <person name="Fournier E."/>
            <person name="Gout L."/>
            <person name="Hahn M."/>
            <person name="Kohn L."/>
            <person name="Lapalu N."/>
            <person name="Plummer K.M."/>
            <person name="Pradier J.M."/>
            <person name="Quevillon E."/>
            <person name="Sharon A."/>
            <person name="Simon A."/>
            <person name="ten Have A."/>
            <person name="Tudzynski B."/>
            <person name="Tudzynski P."/>
            <person name="Wincker P."/>
            <person name="Andrew M."/>
            <person name="Anthouard V."/>
            <person name="Beever R.E."/>
            <person name="Beffa R."/>
            <person name="Benoit I."/>
            <person name="Bouzid O."/>
            <person name="Brault B."/>
            <person name="Chen Z."/>
            <person name="Choquer M."/>
            <person name="Collemare J."/>
            <person name="Cotton P."/>
            <person name="Danchin E.G."/>
            <person name="Da Silva C."/>
            <person name="Gautier A."/>
            <person name="Giraud C."/>
            <person name="Giraud T."/>
            <person name="Gonzalez C."/>
            <person name="Grossetete S."/>
            <person name="Guldener U."/>
            <person name="Henrissat B."/>
            <person name="Howlett B.J."/>
            <person name="Kodira C."/>
            <person name="Kretschmer M."/>
            <person name="Lappartient A."/>
            <person name="Leroch M."/>
            <person name="Levis C."/>
            <person name="Mauceli E."/>
            <person name="Neuveglise C."/>
            <person name="Oeser B."/>
            <person name="Pearson M."/>
            <person name="Poulain J."/>
            <person name="Poussereau N."/>
            <person name="Quesneville H."/>
            <person name="Rascle C."/>
            <person name="Schumacher J."/>
            <person name="Segurens B."/>
            <person name="Sexton A."/>
            <person name="Silva E."/>
            <person name="Sirven C."/>
            <person name="Soanes D.M."/>
            <person name="Talbot N.J."/>
            <person name="Templeton M."/>
            <person name="Yandava C."/>
            <person name="Yarden O."/>
            <person name="Zeng Q."/>
            <person name="Rollins J.A."/>
            <person name="Lebrun M.H."/>
            <person name="Dickman M."/>
        </authorList>
    </citation>
    <scope>NUCLEOTIDE SEQUENCE [LARGE SCALE GENOMIC DNA]</scope>
    <source>
        <strain evidence="4 5">B05.10</strain>
    </source>
</reference>
<feature type="region of interest" description="Disordered" evidence="1">
    <location>
        <begin position="102"/>
        <end position="206"/>
    </location>
</feature>
<name>A0A384JWV7_BOTFB</name>
<dbReference type="VEuPathDB" id="FungiDB:Bcin11g03250"/>
<dbReference type="GeneID" id="5437423"/>
<dbReference type="Proteomes" id="UP000001798">
    <property type="component" value="Chromosome 11"/>
</dbReference>
<feature type="signal peptide" evidence="3">
    <location>
        <begin position="1"/>
        <end position="18"/>
    </location>
</feature>
<evidence type="ECO:0000256" key="1">
    <source>
        <dbReference type="SAM" id="MobiDB-lite"/>
    </source>
</evidence>
<dbReference type="OMA" id="RAPLMRQ"/>
<feature type="compositionally biased region" description="Low complexity" evidence="1">
    <location>
        <begin position="109"/>
        <end position="206"/>
    </location>
</feature>
<feature type="region of interest" description="Disordered" evidence="1">
    <location>
        <begin position="338"/>
        <end position="361"/>
    </location>
</feature>
<feature type="chain" id="PRO_5016871588" evidence="3">
    <location>
        <begin position="19"/>
        <end position="361"/>
    </location>
</feature>
<proteinExistence type="predicted"/>
<dbReference type="OrthoDB" id="3630276at2759"/>
<keyword evidence="3" id="KW-0732">Signal</keyword>
<evidence type="ECO:0000256" key="3">
    <source>
        <dbReference type="SAM" id="SignalP"/>
    </source>
</evidence>